<gene>
    <name evidence="2" type="ORF">NE663_05455</name>
</gene>
<evidence type="ECO:0000313" key="3">
    <source>
        <dbReference type="Proteomes" id="UP001524435"/>
    </source>
</evidence>
<sequence length="201" mass="22782">MNTMRESKAFYKKMIMILLVGIMGIGVVGCGNSDTKEEAPKDNNMEESTEGKEEDSVQSTAYLPTTEMSEEETKRFLTAGITISADELKALPDEHVLDDAELAVVYCYHNIKKLKDGTENEYYPKMAQPRDLLADGTDNIILADTTYFIEFTGIEIVNVEFYDVNEQGQYEKYVKIEENIYESAGPVLSEEKIKQLEENKQ</sequence>
<organism evidence="2 3">
    <name type="scientific">Massilicoli timonensis</name>
    <dbReference type="NCBI Taxonomy" id="2015901"/>
    <lineage>
        <taxon>Bacteria</taxon>
        <taxon>Bacillati</taxon>
        <taxon>Bacillota</taxon>
        <taxon>Erysipelotrichia</taxon>
        <taxon>Erysipelotrichales</taxon>
        <taxon>Erysipelotrichaceae</taxon>
        <taxon>Massilicoli</taxon>
    </lineage>
</organism>
<evidence type="ECO:0008006" key="4">
    <source>
        <dbReference type="Google" id="ProtNLM"/>
    </source>
</evidence>
<name>A0ABT1SKF4_9FIRM</name>
<feature type="compositionally biased region" description="Basic and acidic residues" evidence="1">
    <location>
        <begin position="34"/>
        <end position="55"/>
    </location>
</feature>
<dbReference type="PROSITE" id="PS51257">
    <property type="entry name" value="PROKAR_LIPOPROTEIN"/>
    <property type="match status" value="1"/>
</dbReference>
<dbReference type="EMBL" id="JANGCH010000006">
    <property type="protein sequence ID" value="MCQ5121706.1"/>
    <property type="molecule type" value="Genomic_DNA"/>
</dbReference>
<accession>A0ABT1SKF4</accession>
<dbReference type="RefSeq" id="WP_256197634.1">
    <property type="nucleotide sequence ID" value="NZ_JANGCH010000006.1"/>
</dbReference>
<keyword evidence="3" id="KW-1185">Reference proteome</keyword>
<comment type="caution">
    <text evidence="2">The sequence shown here is derived from an EMBL/GenBank/DDBJ whole genome shotgun (WGS) entry which is preliminary data.</text>
</comment>
<dbReference type="Proteomes" id="UP001524435">
    <property type="component" value="Unassembled WGS sequence"/>
</dbReference>
<evidence type="ECO:0000256" key="1">
    <source>
        <dbReference type="SAM" id="MobiDB-lite"/>
    </source>
</evidence>
<proteinExistence type="predicted"/>
<protein>
    <recommendedName>
        <fullName evidence="4">Lipoprotein</fullName>
    </recommendedName>
</protein>
<reference evidence="2 3" key="1">
    <citation type="submission" date="2022-06" db="EMBL/GenBank/DDBJ databases">
        <title>Isolation of gut microbiota from human fecal samples.</title>
        <authorList>
            <person name="Pamer E.G."/>
            <person name="Barat B."/>
            <person name="Waligurski E."/>
            <person name="Medina S."/>
            <person name="Paddock L."/>
            <person name="Mostad J."/>
        </authorList>
    </citation>
    <scope>NUCLEOTIDE SEQUENCE [LARGE SCALE GENOMIC DNA]</scope>
    <source>
        <strain evidence="2 3">DFI.6.1</strain>
    </source>
</reference>
<feature type="region of interest" description="Disordered" evidence="1">
    <location>
        <begin position="34"/>
        <end position="59"/>
    </location>
</feature>
<evidence type="ECO:0000313" key="2">
    <source>
        <dbReference type="EMBL" id="MCQ5121706.1"/>
    </source>
</evidence>